<dbReference type="InterPro" id="IPR025054">
    <property type="entry name" value="DUF3991"/>
</dbReference>
<dbReference type="Gene3D" id="3.40.1360.10">
    <property type="match status" value="1"/>
</dbReference>
<evidence type="ECO:0000313" key="2">
    <source>
        <dbReference type="EMBL" id="MBC1490120.1"/>
    </source>
</evidence>
<proteinExistence type="predicted"/>
<dbReference type="RefSeq" id="WP_185381625.1">
    <property type="nucleotide sequence ID" value="NZ_JAASTW010000026.1"/>
</dbReference>
<feature type="domain" description="DUF3991" evidence="1">
    <location>
        <begin position="126"/>
        <end position="192"/>
    </location>
</feature>
<organism evidence="2 3">
    <name type="scientific">Listeria immobilis</name>
    <dbReference type="NCBI Taxonomy" id="2713502"/>
    <lineage>
        <taxon>Bacteria</taxon>
        <taxon>Bacillati</taxon>
        <taxon>Bacillota</taxon>
        <taxon>Bacilli</taxon>
        <taxon>Bacillales</taxon>
        <taxon>Listeriaceae</taxon>
        <taxon>Listeria</taxon>
    </lineage>
</organism>
<protein>
    <submittedName>
        <fullName evidence="2">DUF3991 domain-containing protein</fullName>
    </submittedName>
</protein>
<name>A0A7X0X9K8_9LIST</name>
<dbReference type="Pfam" id="PF13155">
    <property type="entry name" value="Toprim_2"/>
    <property type="match status" value="1"/>
</dbReference>
<evidence type="ECO:0000313" key="3">
    <source>
        <dbReference type="Proteomes" id="UP000561617"/>
    </source>
</evidence>
<dbReference type="Pfam" id="PF13154">
    <property type="entry name" value="DUF3991"/>
    <property type="match status" value="1"/>
</dbReference>
<evidence type="ECO:0000259" key="1">
    <source>
        <dbReference type="Pfam" id="PF13154"/>
    </source>
</evidence>
<dbReference type="SUPFAM" id="SSF57783">
    <property type="entry name" value="Zinc beta-ribbon"/>
    <property type="match status" value="1"/>
</dbReference>
<accession>A0A7X0X9K8</accession>
<reference evidence="2 3" key="1">
    <citation type="submission" date="2020-03" db="EMBL/GenBank/DDBJ databases">
        <title>Soil Listeria distribution.</title>
        <authorList>
            <person name="Liao J."/>
            <person name="Wiedmann M."/>
        </authorList>
    </citation>
    <scope>NUCLEOTIDE SEQUENCE [LARGE SCALE GENOMIC DNA]</scope>
    <source>
        <strain evidence="2 3">FSL L7-1554</strain>
    </source>
</reference>
<comment type="caution">
    <text evidence="2">The sequence shown here is derived from an EMBL/GenBank/DDBJ whole genome shotgun (WGS) entry which is preliminary data.</text>
</comment>
<sequence>MVQAVNDLKERIEKAKNVDIVSFCQSVGYDLVQEKGKVNQYRGVDHGSLVVFQETNSFRWFKEGISGDAVNFVKLFFEKSTKEATDLLIETAENTDFKERKPIEKKLNEPFRYIYKHDRSTEKVEKYLVEDRKIHPSIVQTLIKKGLIRQSTYKGESDCLFVWGKSGKRVGVSIQGVERNEEKYGVRGTKKMVGRNSEKYYGFNVSLGKPKDLFFFESPIDLLSYWSLNPYLTDCRLVAMTGLNKNTVMNVLRHTVMSRATQVYQVNLAVDNDPAGQKFIDQFKGLGYEYANGGALEFQALIPDNECIPQKNFDVYQQVGNDFKVPWELLASWHKAESNFDTDKRVANNMNVIKYFSEKINKNKDKQPLELEVAVQQLAQDLVTVKEDGKFLLEKLIPVEKNTDVEGFINKVRIIYKTYKNEEYVVKETVLKDWNDVQKQRHQPKLASRNTRASELYKNDIKQVLEVTRIERKEDSSQKEYQAVMKEREKVIGHFEADSKEEMDKLIKIYGFEAMDKEDVRKYQPELFNKANKKEMALSR</sequence>
<dbReference type="Proteomes" id="UP000561617">
    <property type="component" value="Unassembled WGS sequence"/>
</dbReference>
<dbReference type="EMBL" id="JAASTW010000026">
    <property type="protein sequence ID" value="MBC1490120.1"/>
    <property type="molecule type" value="Genomic_DNA"/>
</dbReference>
<gene>
    <name evidence="2" type="ORF">HCJ38_14100</name>
</gene>
<dbReference type="AlphaFoldDB" id="A0A7X0X9K8"/>